<evidence type="ECO:0000256" key="1">
    <source>
        <dbReference type="SAM" id="Phobius"/>
    </source>
</evidence>
<evidence type="ECO:0000313" key="3">
    <source>
        <dbReference type="EMBL" id="KKN84828.1"/>
    </source>
</evidence>
<dbReference type="CDD" id="cd00761">
    <property type="entry name" value="Glyco_tranf_GTA_type"/>
    <property type="match status" value="1"/>
</dbReference>
<dbReference type="InterPro" id="IPR001173">
    <property type="entry name" value="Glyco_trans_2-like"/>
</dbReference>
<reference evidence="3" key="1">
    <citation type="journal article" date="2015" name="Nature">
        <title>Complex archaea that bridge the gap between prokaryotes and eukaryotes.</title>
        <authorList>
            <person name="Spang A."/>
            <person name="Saw J.H."/>
            <person name="Jorgensen S.L."/>
            <person name="Zaremba-Niedzwiedzka K."/>
            <person name="Martijn J."/>
            <person name="Lind A.E."/>
            <person name="van Eijk R."/>
            <person name="Schleper C."/>
            <person name="Guy L."/>
            <person name="Ettema T.J."/>
        </authorList>
    </citation>
    <scope>NUCLEOTIDE SEQUENCE</scope>
</reference>
<gene>
    <name evidence="3" type="ORF">LCGC14_0284920</name>
</gene>
<comment type="caution">
    <text evidence="3">The sequence shown here is derived from an EMBL/GenBank/DDBJ whole genome shotgun (WGS) entry which is preliminary data.</text>
</comment>
<name>A0A0F9X0G2_9ZZZZ</name>
<feature type="transmembrane region" description="Helical" evidence="1">
    <location>
        <begin position="353"/>
        <end position="374"/>
    </location>
</feature>
<dbReference type="InterPro" id="IPR029044">
    <property type="entry name" value="Nucleotide-diphossugar_trans"/>
</dbReference>
<dbReference type="Pfam" id="PF00535">
    <property type="entry name" value="Glycos_transf_2"/>
    <property type="match status" value="1"/>
</dbReference>
<organism evidence="3">
    <name type="scientific">marine sediment metagenome</name>
    <dbReference type="NCBI Taxonomy" id="412755"/>
    <lineage>
        <taxon>unclassified sequences</taxon>
        <taxon>metagenomes</taxon>
        <taxon>ecological metagenomes</taxon>
    </lineage>
</organism>
<keyword evidence="1" id="KW-0812">Transmembrane</keyword>
<dbReference type="PANTHER" id="PTHR43646">
    <property type="entry name" value="GLYCOSYLTRANSFERASE"/>
    <property type="match status" value="1"/>
</dbReference>
<dbReference type="PANTHER" id="PTHR43646:SF3">
    <property type="entry name" value="SLR1566 PROTEIN"/>
    <property type="match status" value="1"/>
</dbReference>
<sequence length="397" mass="44243">MPIAATAITAVTVLVGLIWVSRHIIISRENRHSFILSGNYPGPPPETPMITVVVAAKDEADNIETCVRSMLAQDYPNFEVIVCNDRSEDETGAIVQRIVDEDRRLRLINIGHLPDGWYGKNNAMQHGIAEARGEYYCMTDADCRQHSTRTLSVAMQYAKDNEIDLLSVLPTLEMKGFWENVIQPICSAIMMIWFRPDRVNNPKCSAAYANGAFMLIKPSAYQAIGTHEAVRQELNEDMQMAARIKAAGLRLRVVRSQGLYSVRMYTSLRQSVRGWSRIFFGTFGTLRRLLLSIFLMLLVSMWPYISAAVTGAMLAYTGGGNGWTTAAAASAALLLLQMTAIWRYFHLMGARPWLFWTYPIGCILGLTALVGSLAKLRPGAKVVWKNTPYAKTDPPLS</sequence>
<feature type="transmembrane region" description="Helical" evidence="1">
    <location>
        <begin position="6"/>
        <end position="25"/>
    </location>
</feature>
<dbReference type="EMBL" id="LAZR01000166">
    <property type="protein sequence ID" value="KKN84828.1"/>
    <property type="molecule type" value="Genomic_DNA"/>
</dbReference>
<protein>
    <recommendedName>
        <fullName evidence="2">Glycosyltransferase 2-like domain-containing protein</fullName>
    </recommendedName>
</protein>
<dbReference type="SUPFAM" id="SSF53448">
    <property type="entry name" value="Nucleotide-diphospho-sugar transferases"/>
    <property type="match status" value="1"/>
</dbReference>
<keyword evidence="1" id="KW-1133">Transmembrane helix</keyword>
<feature type="transmembrane region" description="Helical" evidence="1">
    <location>
        <begin position="322"/>
        <end position="341"/>
    </location>
</feature>
<proteinExistence type="predicted"/>
<keyword evidence="1" id="KW-0472">Membrane</keyword>
<feature type="domain" description="Glycosyltransferase 2-like" evidence="2">
    <location>
        <begin position="51"/>
        <end position="222"/>
    </location>
</feature>
<accession>A0A0F9X0G2</accession>
<evidence type="ECO:0000259" key="2">
    <source>
        <dbReference type="Pfam" id="PF00535"/>
    </source>
</evidence>
<dbReference type="AlphaFoldDB" id="A0A0F9X0G2"/>
<dbReference type="Gene3D" id="3.90.550.10">
    <property type="entry name" value="Spore Coat Polysaccharide Biosynthesis Protein SpsA, Chain A"/>
    <property type="match status" value="1"/>
</dbReference>
<feature type="transmembrane region" description="Helical" evidence="1">
    <location>
        <begin position="289"/>
        <end position="316"/>
    </location>
</feature>